<evidence type="ECO:0000313" key="13">
    <source>
        <dbReference type="EMBL" id="PIC33498.1"/>
    </source>
</evidence>
<evidence type="ECO:0000256" key="7">
    <source>
        <dbReference type="ARBA" id="ARBA00023242"/>
    </source>
</evidence>
<keyword evidence="14" id="KW-1185">Reference proteome</keyword>
<dbReference type="AlphaFoldDB" id="A0A2G5U1V0"/>
<keyword evidence="5 8" id="KW-0371">Homeobox</keyword>
<dbReference type="InterPro" id="IPR003350">
    <property type="entry name" value="CUT_dom"/>
</dbReference>
<dbReference type="GO" id="GO:0000978">
    <property type="term" value="F:RNA polymerase II cis-regulatory region sequence-specific DNA binding"/>
    <property type="evidence" value="ECO:0007669"/>
    <property type="project" value="TreeGrafter"/>
</dbReference>
<keyword evidence="7 8" id="KW-0539">Nucleus</keyword>
<dbReference type="Gene3D" id="1.10.260.40">
    <property type="entry name" value="lambda repressor-like DNA-binding domains"/>
    <property type="match status" value="1"/>
</dbReference>
<dbReference type="PROSITE" id="PS51042">
    <property type="entry name" value="CUT"/>
    <property type="match status" value="1"/>
</dbReference>
<dbReference type="CDD" id="cd00086">
    <property type="entry name" value="homeodomain"/>
    <property type="match status" value="1"/>
</dbReference>
<comment type="subcellular location">
    <subcellularLocation>
        <location evidence="1 8 9">Nucleus</location>
    </subcellularLocation>
</comment>
<sequence>MSVYNNDFTHFPGWGCAPNDFMPTYPNAHQLGGFENFHVPYQMPPAVTESSYSSVKYGSSLQTPTFFHGGYWNAPSQQDFRSHVGPIHRGYERQHTTGMPYQVKTRAPLQTMNNANQYEHNNYPYNLENFQFPPLPEVPQSHLTNPHLSVSSTSTSSPCTLASSPSSSISSLPVSKVSKLDVSLPEGTIIDTTDILNRCEDSRTSFVYKGKFLTQKQFSEMVLGKSQGYYSSLFKHSKPWKSLMDSGKQLYIRMFNWLNLDDNQKQEYLEIEEIKEQLFEGKDESVGPKPKKNRTKFTKFQLDRLNASFDDNCYPTAETKAQLAKEMGLADTLIIENWFLNRRRRMTKQE</sequence>
<evidence type="ECO:0000256" key="2">
    <source>
        <dbReference type="ARBA" id="ARBA00008190"/>
    </source>
</evidence>
<dbReference type="InterPro" id="IPR010982">
    <property type="entry name" value="Lambda_DNA-bd_dom_sf"/>
</dbReference>
<evidence type="ECO:0000259" key="11">
    <source>
        <dbReference type="PROSITE" id="PS50071"/>
    </source>
</evidence>
<name>A0A2G5U1V0_9PELO</name>
<evidence type="ECO:0000256" key="4">
    <source>
        <dbReference type="ARBA" id="ARBA00023125"/>
    </source>
</evidence>
<feature type="DNA-binding region" description="Homeobox" evidence="8">
    <location>
        <begin position="290"/>
        <end position="350"/>
    </location>
</feature>
<comment type="caution">
    <text evidence="13">The sequence shown here is derived from an EMBL/GenBank/DDBJ whole genome shotgun (WGS) entry which is preliminary data.</text>
</comment>
<evidence type="ECO:0000256" key="9">
    <source>
        <dbReference type="RuleBase" id="RU000682"/>
    </source>
</evidence>
<dbReference type="SUPFAM" id="SSF47413">
    <property type="entry name" value="lambda repressor-like DNA-binding domains"/>
    <property type="match status" value="1"/>
</dbReference>
<dbReference type="Pfam" id="PF00046">
    <property type="entry name" value="Homeodomain"/>
    <property type="match status" value="1"/>
</dbReference>
<dbReference type="Pfam" id="PF02376">
    <property type="entry name" value="CUT"/>
    <property type="match status" value="1"/>
</dbReference>
<keyword evidence="3 10" id="KW-0805">Transcription regulation</keyword>
<gene>
    <name evidence="13" type="primary">Cnig_chr_IV.g13454</name>
    <name evidence="13" type="ORF">B9Z55_013454</name>
</gene>
<evidence type="ECO:0000256" key="6">
    <source>
        <dbReference type="ARBA" id="ARBA00023163"/>
    </source>
</evidence>
<dbReference type="SMART" id="SM01109">
    <property type="entry name" value="CUT"/>
    <property type="match status" value="1"/>
</dbReference>
<comment type="similarity">
    <text evidence="2 10">Belongs to the CUT homeobox family.</text>
</comment>
<feature type="domain" description="Homeobox" evidence="11">
    <location>
        <begin position="288"/>
        <end position="349"/>
    </location>
</feature>
<dbReference type="PANTHER" id="PTHR14057">
    <property type="entry name" value="TRANSCRIPTION FACTOR ONECUT"/>
    <property type="match status" value="1"/>
</dbReference>
<evidence type="ECO:0000256" key="3">
    <source>
        <dbReference type="ARBA" id="ARBA00023015"/>
    </source>
</evidence>
<evidence type="ECO:0000256" key="8">
    <source>
        <dbReference type="PROSITE-ProRule" id="PRU00108"/>
    </source>
</evidence>
<dbReference type="EMBL" id="PDUG01000004">
    <property type="protein sequence ID" value="PIC33498.1"/>
    <property type="molecule type" value="Genomic_DNA"/>
</dbReference>
<proteinExistence type="inferred from homology"/>
<protein>
    <recommendedName>
        <fullName evidence="10">One cut domain family member</fullName>
    </recommendedName>
</protein>
<dbReference type="GO" id="GO:0005634">
    <property type="term" value="C:nucleus"/>
    <property type="evidence" value="ECO:0007669"/>
    <property type="project" value="UniProtKB-SubCell"/>
</dbReference>
<feature type="domain" description="CUT" evidence="12">
    <location>
        <begin position="186"/>
        <end position="273"/>
    </location>
</feature>
<evidence type="ECO:0000259" key="12">
    <source>
        <dbReference type="PROSITE" id="PS51042"/>
    </source>
</evidence>
<dbReference type="FunFam" id="1.10.260.40:FF:000047">
    <property type="entry name" value="One cut domain family member"/>
    <property type="match status" value="1"/>
</dbReference>
<keyword evidence="6 10" id="KW-0804">Transcription</keyword>
<organism evidence="13 14">
    <name type="scientific">Caenorhabditis nigoni</name>
    <dbReference type="NCBI Taxonomy" id="1611254"/>
    <lineage>
        <taxon>Eukaryota</taxon>
        <taxon>Metazoa</taxon>
        <taxon>Ecdysozoa</taxon>
        <taxon>Nematoda</taxon>
        <taxon>Chromadorea</taxon>
        <taxon>Rhabditida</taxon>
        <taxon>Rhabditina</taxon>
        <taxon>Rhabditomorpha</taxon>
        <taxon>Rhabditoidea</taxon>
        <taxon>Rhabditidae</taxon>
        <taxon>Peloderinae</taxon>
        <taxon>Caenorhabditis</taxon>
    </lineage>
</organism>
<dbReference type="PANTHER" id="PTHR14057:SF32">
    <property type="entry name" value="HOMEOBOX PROTEIN CEH-21-RELATED"/>
    <property type="match status" value="1"/>
</dbReference>
<accession>A0A2G5U1V0</accession>
<dbReference type="PROSITE" id="PS50071">
    <property type="entry name" value="HOMEOBOX_2"/>
    <property type="match status" value="1"/>
</dbReference>
<reference evidence="14" key="1">
    <citation type="submission" date="2017-10" db="EMBL/GenBank/DDBJ databases">
        <title>Rapid genome shrinkage in a self-fertile nematode reveals novel sperm competition proteins.</title>
        <authorList>
            <person name="Yin D."/>
            <person name="Schwarz E.M."/>
            <person name="Thomas C.G."/>
            <person name="Felde R.L."/>
            <person name="Korf I.F."/>
            <person name="Cutter A.D."/>
            <person name="Schartner C.M."/>
            <person name="Ralston E.J."/>
            <person name="Meyer B.J."/>
            <person name="Haag E.S."/>
        </authorList>
    </citation>
    <scope>NUCLEOTIDE SEQUENCE [LARGE SCALE GENOMIC DNA]</scope>
    <source>
        <strain evidence="14">JU1422</strain>
    </source>
</reference>
<dbReference type="InterPro" id="IPR001356">
    <property type="entry name" value="HD"/>
</dbReference>
<dbReference type="InterPro" id="IPR051649">
    <property type="entry name" value="CUT_Homeobox"/>
</dbReference>
<evidence type="ECO:0000313" key="14">
    <source>
        <dbReference type="Proteomes" id="UP000230233"/>
    </source>
</evidence>
<dbReference type="SMART" id="SM00389">
    <property type="entry name" value="HOX"/>
    <property type="match status" value="1"/>
</dbReference>
<dbReference type="Gene3D" id="1.10.10.60">
    <property type="entry name" value="Homeodomain-like"/>
    <property type="match status" value="1"/>
</dbReference>
<dbReference type="OrthoDB" id="6159439at2759"/>
<evidence type="ECO:0000256" key="10">
    <source>
        <dbReference type="RuleBase" id="RU361129"/>
    </source>
</evidence>
<evidence type="ECO:0000256" key="5">
    <source>
        <dbReference type="ARBA" id="ARBA00023155"/>
    </source>
</evidence>
<dbReference type="GO" id="GO:0000981">
    <property type="term" value="F:DNA-binding transcription factor activity, RNA polymerase II-specific"/>
    <property type="evidence" value="ECO:0007669"/>
    <property type="project" value="TreeGrafter"/>
</dbReference>
<dbReference type="Proteomes" id="UP000230233">
    <property type="component" value="Chromosome IV"/>
</dbReference>
<keyword evidence="4 8" id="KW-0238">DNA-binding</keyword>
<dbReference type="InterPro" id="IPR009057">
    <property type="entry name" value="Homeodomain-like_sf"/>
</dbReference>
<dbReference type="SUPFAM" id="SSF46689">
    <property type="entry name" value="Homeodomain-like"/>
    <property type="match status" value="1"/>
</dbReference>
<evidence type="ECO:0000256" key="1">
    <source>
        <dbReference type="ARBA" id="ARBA00004123"/>
    </source>
</evidence>